<evidence type="ECO:0000256" key="3">
    <source>
        <dbReference type="ARBA" id="ARBA00012552"/>
    </source>
</evidence>
<keyword evidence="8" id="KW-0694">RNA-binding</keyword>
<comment type="similarity">
    <text evidence="2">Belongs to the DEAD box helicase family. DDX54/DBP10 subfamily.</text>
</comment>
<feature type="short sequence motif" description="Q motif" evidence="11">
    <location>
        <begin position="31"/>
        <end position="59"/>
    </location>
</feature>
<evidence type="ECO:0000256" key="12">
    <source>
        <dbReference type="RuleBase" id="RU000492"/>
    </source>
</evidence>
<evidence type="ECO:0000256" key="10">
    <source>
        <dbReference type="ARBA" id="ARBA00047984"/>
    </source>
</evidence>
<keyword evidence="6 12" id="KW-0347">Helicase</keyword>
<dbReference type="InterPro" id="IPR011545">
    <property type="entry name" value="DEAD/DEAH_box_helicase_dom"/>
</dbReference>
<dbReference type="PANTHER" id="PTHR47959">
    <property type="entry name" value="ATP-DEPENDENT RNA HELICASE RHLE-RELATED"/>
    <property type="match status" value="1"/>
</dbReference>
<dbReference type="GO" id="GO:0005524">
    <property type="term" value="F:ATP binding"/>
    <property type="evidence" value="ECO:0007669"/>
    <property type="project" value="UniProtKB-KW"/>
</dbReference>
<protein>
    <recommendedName>
        <fullName evidence="3">RNA helicase</fullName>
        <ecNumber evidence="3">3.6.4.13</ecNumber>
    </recommendedName>
</protein>
<keyword evidence="18" id="KW-1185">Reference proteome</keyword>
<feature type="domain" description="Helicase ATP-binding" evidence="14">
    <location>
        <begin position="62"/>
        <end position="233"/>
    </location>
</feature>
<organism evidence="17 18">
    <name type="scientific">Parthenolecanium corni</name>
    <dbReference type="NCBI Taxonomy" id="536013"/>
    <lineage>
        <taxon>Eukaryota</taxon>
        <taxon>Metazoa</taxon>
        <taxon>Ecdysozoa</taxon>
        <taxon>Arthropoda</taxon>
        <taxon>Hexapoda</taxon>
        <taxon>Insecta</taxon>
        <taxon>Pterygota</taxon>
        <taxon>Neoptera</taxon>
        <taxon>Paraneoptera</taxon>
        <taxon>Hemiptera</taxon>
        <taxon>Sternorrhyncha</taxon>
        <taxon>Coccoidea</taxon>
        <taxon>Coccidae</taxon>
        <taxon>Parthenolecanium</taxon>
    </lineage>
</organism>
<evidence type="ECO:0000256" key="9">
    <source>
        <dbReference type="ARBA" id="ARBA00023242"/>
    </source>
</evidence>
<evidence type="ECO:0000256" key="13">
    <source>
        <dbReference type="SAM" id="MobiDB-lite"/>
    </source>
</evidence>
<dbReference type="InterPro" id="IPR050079">
    <property type="entry name" value="DEAD_box_RNA_helicase"/>
</dbReference>
<evidence type="ECO:0000259" key="16">
    <source>
        <dbReference type="PROSITE" id="PS51195"/>
    </source>
</evidence>
<dbReference type="GO" id="GO:0010468">
    <property type="term" value="P:regulation of gene expression"/>
    <property type="evidence" value="ECO:0007669"/>
    <property type="project" value="UniProtKB-ARBA"/>
</dbReference>
<dbReference type="GO" id="GO:0005829">
    <property type="term" value="C:cytosol"/>
    <property type="evidence" value="ECO:0007669"/>
    <property type="project" value="TreeGrafter"/>
</dbReference>
<dbReference type="PROSITE" id="PS51194">
    <property type="entry name" value="HELICASE_CTER"/>
    <property type="match status" value="1"/>
</dbReference>
<dbReference type="GO" id="GO:0003723">
    <property type="term" value="F:RNA binding"/>
    <property type="evidence" value="ECO:0007669"/>
    <property type="project" value="UniProtKB-KW"/>
</dbReference>
<dbReference type="Gene3D" id="3.40.50.300">
    <property type="entry name" value="P-loop containing nucleotide triphosphate hydrolases"/>
    <property type="match status" value="2"/>
</dbReference>
<dbReference type="InterPro" id="IPR014001">
    <property type="entry name" value="Helicase_ATP-bd"/>
</dbReference>
<dbReference type="CDD" id="cd18787">
    <property type="entry name" value="SF2_C_DEAD"/>
    <property type="match status" value="1"/>
</dbReference>
<dbReference type="EC" id="3.6.4.13" evidence="3"/>
<dbReference type="SMART" id="SM00490">
    <property type="entry name" value="HELICc"/>
    <property type="match status" value="1"/>
</dbReference>
<dbReference type="InterPro" id="IPR027417">
    <property type="entry name" value="P-loop_NTPase"/>
</dbReference>
<feature type="domain" description="DEAD-box RNA helicase Q" evidence="16">
    <location>
        <begin position="31"/>
        <end position="59"/>
    </location>
</feature>
<keyword evidence="5 12" id="KW-0378">Hydrolase</keyword>
<dbReference type="GO" id="GO:0005730">
    <property type="term" value="C:nucleolus"/>
    <property type="evidence" value="ECO:0007669"/>
    <property type="project" value="UniProtKB-SubCell"/>
</dbReference>
<dbReference type="GO" id="GO:0003724">
    <property type="term" value="F:RNA helicase activity"/>
    <property type="evidence" value="ECO:0007669"/>
    <property type="project" value="UniProtKB-EC"/>
</dbReference>
<keyword evidence="7 12" id="KW-0067">ATP-binding</keyword>
<evidence type="ECO:0000256" key="11">
    <source>
        <dbReference type="PROSITE-ProRule" id="PRU00552"/>
    </source>
</evidence>
<evidence type="ECO:0000256" key="2">
    <source>
        <dbReference type="ARBA" id="ARBA00010379"/>
    </source>
</evidence>
<dbReference type="PANTHER" id="PTHR47959:SF8">
    <property type="entry name" value="RNA HELICASE"/>
    <property type="match status" value="1"/>
</dbReference>
<dbReference type="Proteomes" id="UP001367676">
    <property type="component" value="Unassembled WGS sequence"/>
</dbReference>
<dbReference type="InterPro" id="IPR033517">
    <property type="entry name" value="DDX54/DBP10_DEAD-box_helicase"/>
</dbReference>
<dbReference type="SMART" id="SM00487">
    <property type="entry name" value="DEXDc"/>
    <property type="match status" value="1"/>
</dbReference>
<comment type="subcellular location">
    <subcellularLocation>
        <location evidence="1">Nucleus</location>
        <location evidence="1">Nucleolus</location>
    </subcellularLocation>
</comment>
<sequence length="775" mass="88455">MSNPPVGVVGFDDSESKDEASIALKKRKKSGGFQLMGLSYPVLKGVLKRGYKVPTPIQRKAIPVALEGRDIVAMAKTGSGKTASFLLPMFEKLKEHSGSGFRALILSPTRELALQTYKFIKELGRFTTLRPVIILGGDSMDSQFSSLHGNPDIVVATPGRFLHLCVEMELKMSCVQYVVFDEADRLFEMGFSEQLTEILQRLPENRQTLLFSATLPKVLVQFAKAGLNDPILIRLDLESKIPDTLELEFFHCRPEEREAGLLCLLKHVIEPDRMTIVFAATKHHVEFLHFMLTQSGIDNTYIYSDLDPAARKINAAKFQSGKVKVLVVTDVAARGIDIPQLDYVINFNFPAKPKLFVHRVGRCARAGRKGEAFSLVTTDELCYLLDLHLFLGRPLSMVTSEEKVEAGKDGYFGRIPQTLIEEELSAFISWSDTCCEIAPMKKVCNNGYKNYIKSRPGASKDSVRRAKNIDVEKMRIHPLFAKICHSESKKFEFINKVKNYKPKTTIFELGQSSSSVMSLSTRLFRKMNQQNVENFHRKKEEAKGKELQPKASSTVTNLEKSNVEDIEDTFQEVITQRKRRKLKTAGDEQESKKRTKIDLENYVPYKPSDEHYEKGLAIDELHAKSSHGILDLIGDSTDMMRNQKRTEKKWDPAKKKYVANNNKEKMIRSESGQWIPASMKSGRYEKWQERTKARQTEESDDDDESNKPAPSSMRLNTHWSRHNLKVSQKQQKPQIDINLERILKQRKIKEKRRQRNGRKPNKTKFKKKSAKFNKV</sequence>
<dbReference type="PROSITE" id="PS51195">
    <property type="entry name" value="Q_MOTIF"/>
    <property type="match status" value="1"/>
</dbReference>
<keyword evidence="9" id="KW-0539">Nucleus</keyword>
<keyword evidence="4 12" id="KW-0547">Nucleotide-binding</keyword>
<reference evidence="17 18" key="1">
    <citation type="submission" date="2024-03" db="EMBL/GenBank/DDBJ databases">
        <title>Adaptation during the transition from Ophiocordyceps entomopathogen to insect associate is accompanied by gene loss and intensified selection.</title>
        <authorList>
            <person name="Ward C.M."/>
            <person name="Onetto C.A."/>
            <person name="Borneman A.R."/>
        </authorList>
    </citation>
    <scope>NUCLEOTIDE SEQUENCE [LARGE SCALE GENOMIC DNA]</scope>
    <source>
        <strain evidence="17">AWRI1</strain>
        <tissue evidence="17">Single Adult Female</tissue>
    </source>
</reference>
<comment type="caution">
    <text evidence="17">The sequence shown here is derived from an EMBL/GenBank/DDBJ whole genome shotgun (WGS) entry which is preliminary data.</text>
</comment>
<dbReference type="FunFam" id="3.40.50.300:FF:000865">
    <property type="entry name" value="ATP-dependent RNA helicase DDX54"/>
    <property type="match status" value="1"/>
</dbReference>
<dbReference type="CDD" id="cd17959">
    <property type="entry name" value="DEADc_DDX54"/>
    <property type="match status" value="1"/>
</dbReference>
<proteinExistence type="inferred from homology"/>
<feature type="compositionally biased region" description="Basic and acidic residues" evidence="13">
    <location>
        <begin position="682"/>
        <end position="697"/>
    </location>
</feature>
<dbReference type="Pfam" id="PF00270">
    <property type="entry name" value="DEAD"/>
    <property type="match status" value="1"/>
</dbReference>
<dbReference type="InterPro" id="IPR014014">
    <property type="entry name" value="RNA_helicase_DEAD_Q_motif"/>
</dbReference>
<name>A0AAN9YA87_9HEMI</name>
<evidence type="ECO:0000256" key="5">
    <source>
        <dbReference type="ARBA" id="ARBA00022801"/>
    </source>
</evidence>
<comment type="catalytic activity">
    <reaction evidence="10">
        <text>ATP + H2O = ADP + phosphate + H(+)</text>
        <dbReference type="Rhea" id="RHEA:13065"/>
        <dbReference type="ChEBI" id="CHEBI:15377"/>
        <dbReference type="ChEBI" id="CHEBI:15378"/>
        <dbReference type="ChEBI" id="CHEBI:30616"/>
        <dbReference type="ChEBI" id="CHEBI:43474"/>
        <dbReference type="ChEBI" id="CHEBI:456216"/>
        <dbReference type="EC" id="3.6.4.13"/>
    </reaction>
</comment>
<dbReference type="SMART" id="SM01123">
    <property type="entry name" value="DBP10CT"/>
    <property type="match status" value="1"/>
</dbReference>
<evidence type="ECO:0000256" key="7">
    <source>
        <dbReference type="ARBA" id="ARBA00022840"/>
    </source>
</evidence>
<dbReference type="GO" id="GO:0016787">
    <property type="term" value="F:hydrolase activity"/>
    <property type="evidence" value="ECO:0007669"/>
    <property type="project" value="UniProtKB-KW"/>
</dbReference>
<feature type="domain" description="Helicase C-terminal" evidence="15">
    <location>
        <begin position="260"/>
        <end position="406"/>
    </location>
</feature>
<dbReference type="InterPro" id="IPR001650">
    <property type="entry name" value="Helicase_C-like"/>
</dbReference>
<dbReference type="AlphaFoldDB" id="A0AAN9YA87"/>
<evidence type="ECO:0000256" key="6">
    <source>
        <dbReference type="ARBA" id="ARBA00022806"/>
    </source>
</evidence>
<dbReference type="EMBL" id="JBBCAQ010000006">
    <property type="protein sequence ID" value="KAK7603245.1"/>
    <property type="molecule type" value="Genomic_DNA"/>
</dbReference>
<dbReference type="Pfam" id="PF00271">
    <property type="entry name" value="Helicase_C"/>
    <property type="match status" value="1"/>
</dbReference>
<dbReference type="InterPro" id="IPR012541">
    <property type="entry name" value="DBP10_C"/>
</dbReference>
<feature type="compositionally biased region" description="Basic and acidic residues" evidence="13">
    <location>
        <begin position="644"/>
        <end position="654"/>
    </location>
</feature>
<evidence type="ECO:0000259" key="14">
    <source>
        <dbReference type="PROSITE" id="PS51192"/>
    </source>
</evidence>
<evidence type="ECO:0000256" key="1">
    <source>
        <dbReference type="ARBA" id="ARBA00004604"/>
    </source>
</evidence>
<dbReference type="InterPro" id="IPR000629">
    <property type="entry name" value="RNA-helicase_DEAD-box_CS"/>
</dbReference>
<feature type="region of interest" description="Disordered" evidence="13">
    <location>
        <begin position="642"/>
        <end position="775"/>
    </location>
</feature>
<dbReference type="PROSITE" id="PS00039">
    <property type="entry name" value="DEAD_ATP_HELICASE"/>
    <property type="match status" value="1"/>
</dbReference>
<dbReference type="SUPFAM" id="SSF52540">
    <property type="entry name" value="P-loop containing nucleoside triphosphate hydrolases"/>
    <property type="match status" value="1"/>
</dbReference>
<gene>
    <name evidence="17" type="ORF">V9T40_003244</name>
</gene>
<feature type="compositionally biased region" description="Basic residues" evidence="13">
    <location>
        <begin position="744"/>
        <end position="775"/>
    </location>
</feature>
<evidence type="ECO:0000256" key="8">
    <source>
        <dbReference type="ARBA" id="ARBA00022884"/>
    </source>
</evidence>
<evidence type="ECO:0000259" key="15">
    <source>
        <dbReference type="PROSITE" id="PS51194"/>
    </source>
</evidence>
<evidence type="ECO:0000256" key="4">
    <source>
        <dbReference type="ARBA" id="ARBA00022741"/>
    </source>
</evidence>
<dbReference type="PROSITE" id="PS51192">
    <property type="entry name" value="HELICASE_ATP_BIND_1"/>
    <property type="match status" value="1"/>
</dbReference>
<evidence type="ECO:0000313" key="17">
    <source>
        <dbReference type="EMBL" id="KAK7603245.1"/>
    </source>
</evidence>
<evidence type="ECO:0000313" key="18">
    <source>
        <dbReference type="Proteomes" id="UP001367676"/>
    </source>
</evidence>
<accession>A0AAN9YA87</accession>
<dbReference type="Pfam" id="PF08147">
    <property type="entry name" value="DBP10CT"/>
    <property type="match status" value="1"/>
</dbReference>